<keyword evidence="5" id="KW-0560">Oxidoreductase</keyword>
<dbReference type="CDD" id="cd02932">
    <property type="entry name" value="OYE_YqiM_FMN"/>
    <property type="match status" value="1"/>
</dbReference>
<keyword evidence="3" id="KW-0288">FMN</keyword>
<accession>Z9JWM1</accession>
<evidence type="ECO:0000256" key="1">
    <source>
        <dbReference type="ARBA" id="ARBA00001917"/>
    </source>
</evidence>
<protein>
    <submittedName>
        <fullName evidence="7">Oxidoreductase</fullName>
    </submittedName>
</protein>
<gene>
    <name evidence="7" type="ORF">BF93_07095</name>
</gene>
<sequence length="359" mass="37889">MTHALFTPITLRGLEIRNRIWVPPMCMYSALAEDGVVTPFHLMHYGSFARGGAGAIIVEATGVVPEGRISPRDSGLWNDVQRDALVPIVQLAHDHGAAIGIQLAHAGRKASTHPGWGTDSSGSLGAEEGAWRTVAPSAIPFPGLDVPEALDAAGIDAVVEAFAASAVRAAQAGFDLVEVHAAHGYLLHEFLSPLSNERTDEYGGDLAGRARLLLRVVDAVREAVGEDMPVLVRLSGTDWLEGGLTLEEVGQVGAWLSEHGVDMLDVSSGGNLHPAPIPVGPGYQVPLAAAVKQASGLPTAAVGMIDEPFQAEQVVATGQADVVLLGREMLRDQNFPIRAAKALRFAGHYITPQYERAHS</sequence>
<name>Z9JWM1_9MICO</name>
<dbReference type="Pfam" id="PF00724">
    <property type="entry name" value="Oxidored_FMN"/>
    <property type="match status" value="1"/>
</dbReference>
<dbReference type="Gene3D" id="3.20.20.70">
    <property type="entry name" value="Aldolase class I"/>
    <property type="match status" value="1"/>
</dbReference>
<dbReference type="InterPro" id="IPR044152">
    <property type="entry name" value="YqjM-like"/>
</dbReference>
<dbReference type="InterPro" id="IPR001155">
    <property type="entry name" value="OxRdtase_FMN_N"/>
</dbReference>
<dbReference type="SUPFAM" id="SSF51395">
    <property type="entry name" value="FMN-linked oxidoreductases"/>
    <property type="match status" value="1"/>
</dbReference>
<dbReference type="OrthoDB" id="3169239at2"/>
<dbReference type="Proteomes" id="UP000023067">
    <property type="component" value="Unassembled WGS sequence"/>
</dbReference>
<dbReference type="HOGENOM" id="CLU_012153_2_0_11"/>
<dbReference type="PANTHER" id="PTHR43303:SF4">
    <property type="entry name" value="NADPH DEHYDROGENASE C23G7.10C-RELATED"/>
    <property type="match status" value="1"/>
</dbReference>
<evidence type="ECO:0000256" key="5">
    <source>
        <dbReference type="ARBA" id="ARBA00023002"/>
    </source>
</evidence>
<dbReference type="GO" id="GO:0010181">
    <property type="term" value="F:FMN binding"/>
    <property type="evidence" value="ECO:0007669"/>
    <property type="project" value="InterPro"/>
</dbReference>
<dbReference type="AlphaFoldDB" id="Z9JWM1"/>
<dbReference type="GO" id="GO:0050661">
    <property type="term" value="F:NADP binding"/>
    <property type="evidence" value="ECO:0007669"/>
    <property type="project" value="InterPro"/>
</dbReference>
<proteinExistence type="predicted"/>
<dbReference type="RefSeq" id="WP_038370247.1">
    <property type="nucleotide sequence ID" value="NZ_BAAAOW010000001.1"/>
</dbReference>
<keyword evidence="8" id="KW-1185">Reference proteome</keyword>
<dbReference type="STRING" id="396014.BF93_07095"/>
<feature type="domain" description="NADH:flavin oxidoreductase/NADH oxidase N-terminal" evidence="6">
    <location>
        <begin position="5"/>
        <end position="343"/>
    </location>
</feature>
<dbReference type="PANTHER" id="PTHR43303">
    <property type="entry name" value="NADPH DEHYDROGENASE C23G7.10C-RELATED"/>
    <property type="match status" value="1"/>
</dbReference>
<comment type="caution">
    <text evidence="7">The sequence shown here is derived from an EMBL/GenBank/DDBJ whole genome shotgun (WGS) entry which is preliminary data.</text>
</comment>
<dbReference type="PATRIC" id="fig|396014.3.peg.409"/>
<evidence type="ECO:0000313" key="7">
    <source>
        <dbReference type="EMBL" id="EWS82780.1"/>
    </source>
</evidence>
<evidence type="ECO:0000256" key="4">
    <source>
        <dbReference type="ARBA" id="ARBA00022857"/>
    </source>
</evidence>
<dbReference type="GO" id="GO:0003959">
    <property type="term" value="F:NADPH dehydrogenase activity"/>
    <property type="evidence" value="ECO:0007669"/>
    <property type="project" value="InterPro"/>
</dbReference>
<evidence type="ECO:0000256" key="2">
    <source>
        <dbReference type="ARBA" id="ARBA00022630"/>
    </source>
</evidence>
<comment type="cofactor">
    <cofactor evidence="1">
        <name>FMN</name>
        <dbReference type="ChEBI" id="CHEBI:58210"/>
    </cofactor>
</comment>
<evidence type="ECO:0000259" key="6">
    <source>
        <dbReference type="Pfam" id="PF00724"/>
    </source>
</evidence>
<reference evidence="7 8" key="1">
    <citation type="submission" date="2014-02" db="EMBL/GenBank/DDBJ databases">
        <title>Genome sequence of Brachybacterium phenoliresistens strain W13A50.</title>
        <authorList>
            <person name="Wang X."/>
        </authorList>
    </citation>
    <scope>NUCLEOTIDE SEQUENCE [LARGE SCALE GENOMIC DNA]</scope>
    <source>
        <strain evidence="7 8">W13A50</strain>
    </source>
</reference>
<evidence type="ECO:0000313" key="8">
    <source>
        <dbReference type="Proteomes" id="UP000023067"/>
    </source>
</evidence>
<dbReference type="InterPro" id="IPR013785">
    <property type="entry name" value="Aldolase_TIM"/>
</dbReference>
<dbReference type="eggNOG" id="COG1902">
    <property type="taxonomic scope" value="Bacteria"/>
</dbReference>
<evidence type="ECO:0000256" key="3">
    <source>
        <dbReference type="ARBA" id="ARBA00022643"/>
    </source>
</evidence>
<dbReference type="EMBL" id="JDYK01000002">
    <property type="protein sequence ID" value="EWS82780.1"/>
    <property type="molecule type" value="Genomic_DNA"/>
</dbReference>
<organism evidence="7 8">
    <name type="scientific">Brachybacterium phenoliresistens</name>
    <dbReference type="NCBI Taxonomy" id="396014"/>
    <lineage>
        <taxon>Bacteria</taxon>
        <taxon>Bacillati</taxon>
        <taxon>Actinomycetota</taxon>
        <taxon>Actinomycetes</taxon>
        <taxon>Micrococcales</taxon>
        <taxon>Dermabacteraceae</taxon>
        <taxon>Brachybacterium</taxon>
    </lineage>
</organism>
<keyword evidence="2" id="KW-0285">Flavoprotein</keyword>
<keyword evidence="4" id="KW-0521">NADP</keyword>